<name>A0A9X5AP01_9FIRM</name>
<evidence type="ECO:0000313" key="2">
    <source>
        <dbReference type="Proteomes" id="UP000487649"/>
    </source>
</evidence>
<organism evidence="1 2">
    <name type="scientific">Turicibacter sanguinis</name>
    <dbReference type="NCBI Taxonomy" id="154288"/>
    <lineage>
        <taxon>Bacteria</taxon>
        <taxon>Bacillati</taxon>
        <taxon>Bacillota</taxon>
        <taxon>Erysipelotrichia</taxon>
        <taxon>Erysipelotrichales</taxon>
        <taxon>Turicibacteraceae</taxon>
        <taxon>Turicibacter</taxon>
    </lineage>
</organism>
<reference evidence="1 2" key="1">
    <citation type="journal article" date="2019" name="Nat. Med.">
        <title>A library of human gut bacterial isolates paired with longitudinal multiomics data enables mechanistic microbiome research.</title>
        <authorList>
            <person name="Poyet M."/>
            <person name="Groussin M."/>
            <person name="Gibbons S.M."/>
            <person name="Avila-Pacheco J."/>
            <person name="Jiang X."/>
            <person name="Kearney S.M."/>
            <person name="Perrotta A.R."/>
            <person name="Berdy B."/>
            <person name="Zhao S."/>
            <person name="Lieberman T.D."/>
            <person name="Swanson P.K."/>
            <person name="Smith M."/>
            <person name="Roesemann S."/>
            <person name="Alexander J.E."/>
            <person name="Rich S.A."/>
            <person name="Livny J."/>
            <person name="Vlamakis H."/>
            <person name="Clish C."/>
            <person name="Bullock K."/>
            <person name="Deik A."/>
            <person name="Scott J."/>
            <person name="Pierce K.A."/>
            <person name="Xavier R.J."/>
            <person name="Alm E.J."/>
        </authorList>
    </citation>
    <scope>NUCLEOTIDE SEQUENCE [LARGE SCALE GENOMIC DNA]</scope>
    <source>
        <strain evidence="1 2">BIOML-A198</strain>
    </source>
</reference>
<gene>
    <name evidence="1" type="ORF">GMA92_10925</name>
</gene>
<protein>
    <submittedName>
        <fullName evidence="1">Uncharacterized protein</fullName>
    </submittedName>
</protein>
<dbReference type="EMBL" id="WMQE01000026">
    <property type="protein sequence ID" value="MTK21928.1"/>
    <property type="molecule type" value="Genomic_DNA"/>
</dbReference>
<accession>A0A9X5AP01</accession>
<dbReference type="RefSeq" id="WP_155222963.1">
    <property type="nucleotide sequence ID" value="NZ_CAUWFM010000021.1"/>
</dbReference>
<comment type="caution">
    <text evidence="1">The sequence shown here is derived from an EMBL/GenBank/DDBJ whole genome shotgun (WGS) entry which is preliminary data.</text>
</comment>
<dbReference type="AlphaFoldDB" id="A0A9X5AP01"/>
<dbReference type="Proteomes" id="UP000487649">
    <property type="component" value="Unassembled WGS sequence"/>
</dbReference>
<evidence type="ECO:0000313" key="1">
    <source>
        <dbReference type="EMBL" id="MTK21928.1"/>
    </source>
</evidence>
<sequence>MKELVIQWFKSIFKQKKKRAGTRYFKVDKLEFKSFKIEGLEYKSK</sequence>
<proteinExistence type="predicted"/>